<reference evidence="1 3" key="1">
    <citation type="submission" date="2017-02" db="EMBL/GenBank/DDBJ databases">
        <authorList>
            <person name="Varghese N."/>
            <person name="Submissions S."/>
        </authorList>
    </citation>
    <scope>NUCLEOTIDE SEQUENCE [LARGE SCALE GENOMIC DNA]</scope>
    <source>
        <strain evidence="1 3">DSM 16775</strain>
    </source>
</reference>
<dbReference type="Proteomes" id="UP000190669">
    <property type="component" value="Unassembled WGS sequence"/>
</dbReference>
<keyword evidence="3" id="KW-1185">Reference proteome</keyword>
<dbReference type="AlphaFoldDB" id="A0AAX2ILU3"/>
<evidence type="ECO:0000313" key="3">
    <source>
        <dbReference type="Proteomes" id="UP000190669"/>
    </source>
</evidence>
<dbReference type="Proteomes" id="UP000251937">
    <property type="component" value="Unassembled WGS sequence"/>
</dbReference>
<evidence type="ECO:0000313" key="1">
    <source>
        <dbReference type="EMBL" id="SKB95298.1"/>
    </source>
</evidence>
<organism evidence="2 4">
    <name type="scientific">Chryseobacterium balustinum</name>
    <dbReference type="NCBI Taxonomy" id="246"/>
    <lineage>
        <taxon>Bacteria</taxon>
        <taxon>Pseudomonadati</taxon>
        <taxon>Bacteroidota</taxon>
        <taxon>Flavobacteriia</taxon>
        <taxon>Flavobacteriales</taxon>
        <taxon>Weeksellaceae</taxon>
        <taxon>Chryseobacterium group</taxon>
        <taxon>Chryseobacterium</taxon>
    </lineage>
</organism>
<proteinExistence type="predicted"/>
<evidence type="ECO:0000313" key="4">
    <source>
        <dbReference type="Proteomes" id="UP000251937"/>
    </source>
</evidence>
<accession>A0AAX2ILU3</accession>
<dbReference type="EMBL" id="UAVR01000011">
    <property type="protein sequence ID" value="SQA90183.1"/>
    <property type="molecule type" value="Genomic_DNA"/>
</dbReference>
<name>A0AAX2ILU3_9FLAO</name>
<comment type="caution">
    <text evidence="2">The sequence shown here is derived from an EMBL/GenBank/DDBJ whole genome shotgun (WGS) entry which is preliminary data.</text>
</comment>
<reference evidence="2 4" key="2">
    <citation type="submission" date="2018-06" db="EMBL/GenBank/DDBJ databases">
        <authorList>
            <consortium name="Pathogen Informatics"/>
            <person name="Doyle S."/>
        </authorList>
    </citation>
    <scope>NUCLEOTIDE SEQUENCE [LARGE SCALE GENOMIC DNA]</scope>
    <source>
        <strain evidence="2 4">NCTC11212</strain>
    </source>
</reference>
<dbReference type="EMBL" id="FUZE01000016">
    <property type="protein sequence ID" value="SKB95298.1"/>
    <property type="molecule type" value="Genomic_DNA"/>
</dbReference>
<sequence>MTYLSQPKLSFKEFTCGGLLLKWFSTLENFLHCLNKYIFTTLIKIISLVYYSNRISTEDCFPSLYKNHEMLMILR</sequence>
<protein>
    <submittedName>
        <fullName evidence="2">Uncharacterized protein</fullName>
    </submittedName>
</protein>
<evidence type="ECO:0000313" key="2">
    <source>
        <dbReference type="EMBL" id="SQA90183.1"/>
    </source>
</evidence>
<gene>
    <name evidence="2" type="ORF">NCTC11212_02395</name>
    <name evidence="1" type="ORF">SAMN05421800_11638</name>
</gene>